<organism evidence="1 2">
    <name type="scientific">Russula earlei</name>
    <dbReference type="NCBI Taxonomy" id="71964"/>
    <lineage>
        <taxon>Eukaryota</taxon>
        <taxon>Fungi</taxon>
        <taxon>Dikarya</taxon>
        <taxon>Basidiomycota</taxon>
        <taxon>Agaricomycotina</taxon>
        <taxon>Agaricomycetes</taxon>
        <taxon>Russulales</taxon>
        <taxon>Russulaceae</taxon>
        <taxon>Russula</taxon>
    </lineage>
</organism>
<protein>
    <submittedName>
        <fullName evidence="1">Uncharacterized protein</fullName>
    </submittedName>
</protein>
<gene>
    <name evidence="1" type="ORF">F5148DRAFT_1290899</name>
</gene>
<keyword evidence="2" id="KW-1185">Reference proteome</keyword>
<reference evidence="1" key="1">
    <citation type="submission" date="2021-03" db="EMBL/GenBank/DDBJ databases">
        <title>Evolutionary priming and transition to the ectomycorrhizal habit in an iconic lineage of mushroom-forming fungi: is preadaptation a requirement?</title>
        <authorList>
            <consortium name="DOE Joint Genome Institute"/>
            <person name="Looney B.P."/>
            <person name="Miyauchi S."/>
            <person name="Morin E."/>
            <person name="Drula E."/>
            <person name="Courty P.E."/>
            <person name="Chicoki N."/>
            <person name="Fauchery L."/>
            <person name="Kohler A."/>
            <person name="Kuo A."/>
            <person name="LaButti K."/>
            <person name="Pangilinan J."/>
            <person name="Lipzen A."/>
            <person name="Riley R."/>
            <person name="Andreopoulos W."/>
            <person name="He G."/>
            <person name="Johnson J."/>
            <person name="Barry K.W."/>
            <person name="Grigoriev I.V."/>
            <person name="Nagy L."/>
            <person name="Hibbett D."/>
            <person name="Henrissat B."/>
            <person name="Matheny P.B."/>
            <person name="Labbe J."/>
            <person name="Martin A.F."/>
        </authorList>
    </citation>
    <scope>NUCLEOTIDE SEQUENCE</scope>
    <source>
        <strain evidence="1">BPL698</strain>
    </source>
</reference>
<accession>A0ACC0TV47</accession>
<name>A0ACC0TV47_9AGAM</name>
<evidence type="ECO:0000313" key="2">
    <source>
        <dbReference type="Proteomes" id="UP001207468"/>
    </source>
</evidence>
<comment type="caution">
    <text evidence="1">The sequence shown here is derived from an EMBL/GenBank/DDBJ whole genome shotgun (WGS) entry which is preliminary data.</text>
</comment>
<dbReference type="EMBL" id="JAGFNK010000440">
    <property type="protein sequence ID" value="KAI9450315.1"/>
    <property type="molecule type" value="Genomic_DNA"/>
</dbReference>
<sequence length="149" mass="17172">MPSLFEPETALVITGRLHQLEADSQQLWGKMNAAQMMAHLRKLLEVATGDKQERPTFFAKLLAPWIKTVMLSDKPFRPNLPTGPSFIVRDNRNFATEKEKLLQLYQRFIQEGAVAAEGRMHPLIGKMSADEWGFSQWKHFDHHLRQFGV</sequence>
<dbReference type="Proteomes" id="UP001207468">
    <property type="component" value="Unassembled WGS sequence"/>
</dbReference>
<evidence type="ECO:0000313" key="1">
    <source>
        <dbReference type="EMBL" id="KAI9450315.1"/>
    </source>
</evidence>
<proteinExistence type="predicted"/>